<reference evidence="2 3" key="1">
    <citation type="journal article" date="2013" name="Genome Announc.">
        <title>Complete genome sequence of Simiduia agarivorans SA1(T), a marine bacterium able to degrade a variety of polysaccharides.</title>
        <authorList>
            <person name="Lin S.Y."/>
            <person name="Shieh W.Y."/>
            <person name="Chen J.S."/>
            <person name="Tang S.L."/>
        </authorList>
    </citation>
    <scope>NUCLEOTIDE SEQUENCE [LARGE SCALE GENOMIC DNA]</scope>
    <source>
        <strain evidence="3">DSM 21679 / JCM 13881 / BCRC 17597 / SA1</strain>
    </source>
</reference>
<dbReference type="Proteomes" id="UP000000466">
    <property type="component" value="Chromosome"/>
</dbReference>
<accession>K4KPF0</accession>
<dbReference type="RefSeq" id="WP_015049062.1">
    <property type="nucleotide sequence ID" value="NC_018868.3"/>
</dbReference>
<dbReference type="AlphaFoldDB" id="K4KPF0"/>
<proteinExistence type="predicted"/>
<keyword evidence="3" id="KW-1185">Reference proteome</keyword>
<evidence type="ECO:0000313" key="2">
    <source>
        <dbReference type="EMBL" id="AFV00912.1"/>
    </source>
</evidence>
<dbReference type="STRING" id="1117647.M5M_18915"/>
<dbReference type="KEGG" id="saga:M5M_18915"/>
<evidence type="ECO:0008006" key="4">
    <source>
        <dbReference type="Google" id="ProtNLM"/>
    </source>
</evidence>
<keyword evidence="1" id="KW-1133">Transmembrane helix</keyword>
<sequence>MDMPTLWSLVDTLAKFAAGAVLLALGLWLAQKRRPEPQSPDGLTAQRKLKVYEQVSQQMGNVSHAFAKYSALAIESIRFGTRWPQARRMELEQINEELVREFRRMADAEANLLLIGEKGLEKNLRLFGAQIAVFRKQVYVGRSDISSQEIANLKQDVYKLREQFYDILSKKYDESVRKSA</sequence>
<evidence type="ECO:0000313" key="3">
    <source>
        <dbReference type="Proteomes" id="UP000000466"/>
    </source>
</evidence>
<evidence type="ECO:0000256" key="1">
    <source>
        <dbReference type="SAM" id="Phobius"/>
    </source>
</evidence>
<feature type="transmembrane region" description="Helical" evidence="1">
    <location>
        <begin position="12"/>
        <end position="30"/>
    </location>
</feature>
<dbReference type="HOGENOM" id="CLU_119060_0_0_6"/>
<keyword evidence="1" id="KW-0812">Transmembrane</keyword>
<organism evidence="2 3">
    <name type="scientific">Simiduia agarivorans (strain DSM 21679 / JCM 13881 / BCRC 17597 / SA1)</name>
    <dbReference type="NCBI Taxonomy" id="1117647"/>
    <lineage>
        <taxon>Bacteria</taxon>
        <taxon>Pseudomonadati</taxon>
        <taxon>Pseudomonadota</taxon>
        <taxon>Gammaproteobacteria</taxon>
        <taxon>Cellvibrionales</taxon>
        <taxon>Cellvibrionaceae</taxon>
        <taxon>Simiduia</taxon>
    </lineage>
</organism>
<gene>
    <name evidence="2" type="ordered locus">M5M_18915</name>
</gene>
<protein>
    <recommendedName>
        <fullName evidence="4">Energy transducer TonB</fullName>
    </recommendedName>
</protein>
<dbReference type="eggNOG" id="ENOG5030ZA2">
    <property type="taxonomic scope" value="Bacteria"/>
</dbReference>
<keyword evidence="1" id="KW-0472">Membrane</keyword>
<name>K4KPF0_SIMAS</name>
<dbReference type="OrthoDB" id="6384202at2"/>
<dbReference type="EMBL" id="CP003746">
    <property type="protein sequence ID" value="AFV00912.1"/>
    <property type="molecule type" value="Genomic_DNA"/>
</dbReference>